<sequence>MMATEVETREEIEWLSPQQVADMLPGGVTVGKLERWRRLGGGPIFHKFGKTVAYLRSEVIDYIGQTACRSTSEAWSRARRSR</sequence>
<gene>
    <name evidence="1" type="ORF">J0P97_10000</name>
</gene>
<keyword evidence="2" id="KW-1185">Reference proteome</keyword>
<dbReference type="InterPro" id="IPR009061">
    <property type="entry name" value="DNA-bd_dom_put_sf"/>
</dbReference>
<protein>
    <submittedName>
        <fullName evidence="1">Helix-turn-helix domain-containing protein</fullName>
    </submittedName>
</protein>
<name>A0ABS5XV40_9MICO</name>
<organism evidence="1 2">
    <name type="scientific">Microbacterium flavum</name>
    <dbReference type="NCBI Taxonomy" id="415216"/>
    <lineage>
        <taxon>Bacteria</taxon>
        <taxon>Bacillati</taxon>
        <taxon>Actinomycetota</taxon>
        <taxon>Actinomycetes</taxon>
        <taxon>Micrococcales</taxon>
        <taxon>Microbacteriaceae</taxon>
        <taxon>Microbacterium</taxon>
    </lineage>
</organism>
<dbReference type="SUPFAM" id="SSF46955">
    <property type="entry name" value="Putative DNA-binding domain"/>
    <property type="match status" value="1"/>
</dbReference>
<proteinExistence type="predicted"/>
<reference evidence="1 2" key="1">
    <citation type="submission" date="2021-03" db="EMBL/GenBank/DDBJ databases">
        <title>Microbacterium pauli sp. nov., isolated from microfiltered milk.</title>
        <authorList>
            <person name="Bellassi P."/>
            <person name="Fontana A."/>
            <person name="Callegari M.L."/>
            <person name="Lorenzo M."/>
            <person name="Cappa F."/>
        </authorList>
    </citation>
    <scope>NUCLEOTIDE SEQUENCE [LARGE SCALE GENOMIC DNA]</scope>
    <source>
        <strain evidence="1 2">DSM 18909</strain>
    </source>
</reference>
<evidence type="ECO:0000313" key="2">
    <source>
        <dbReference type="Proteomes" id="UP000740605"/>
    </source>
</evidence>
<dbReference type="EMBL" id="JAFLHG010000008">
    <property type="protein sequence ID" value="MBT8798402.1"/>
    <property type="molecule type" value="Genomic_DNA"/>
</dbReference>
<evidence type="ECO:0000313" key="1">
    <source>
        <dbReference type="EMBL" id="MBT8798402.1"/>
    </source>
</evidence>
<dbReference type="Proteomes" id="UP000740605">
    <property type="component" value="Unassembled WGS sequence"/>
</dbReference>
<comment type="caution">
    <text evidence="1">The sequence shown here is derived from an EMBL/GenBank/DDBJ whole genome shotgun (WGS) entry which is preliminary data.</text>
</comment>
<dbReference type="RefSeq" id="WP_215487635.1">
    <property type="nucleotide sequence ID" value="NZ_JAFLHG010000008.1"/>
</dbReference>
<accession>A0ABS5XV40</accession>